<dbReference type="AlphaFoldDB" id="A0A6S7KRI4"/>
<dbReference type="InterPro" id="IPR008949">
    <property type="entry name" value="Isoprenoid_synthase_dom_sf"/>
</dbReference>
<evidence type="ECO:0000313" key="2">
    <source>
        <dbReference type="Proteomes" id="UP001152795"/>
    </source>
</evidence>
<comment type="caution">
    <text evidence="1">The sequence shown here is derived from an EMBL/GenBank/DDBJ whole genome shotgun (WGS) entry which is preliminary data.</text>
</comment>
<dbReference type="OrthoDB" id="9983019at2759"/>
<accession>A0A6S7KRI4</accession>
<dbReference type="SUPFAM" id="SSF48576">
    <property type="entry name" value="Terpenoid synthases"/>
    <property type="match status" value="1"/>
</dbReference>
<feature type="non-terminal residue" evidence="1">
    <location>
        <position position="1"/>
    </location>
</feature>
<organism evidence="1 2">
    <name type="scientific">Paramuricea clavata</name>
    <name type="common">Red gorgonian</name>
    <name type="synonym">Violescent sea-whip</name>
    <dbReference type="NCBI Taxonomy" id="317549"/>
    <lineage>
        <taxon>Eukaryota</taxon>
        <taxon>Metazoa</taxon>
        <taxon>Cnidaria</taxon>
        <taxon>Anthozoa</taxon>
        <taxon>Octocorallia</taxon>
        <taxon>Malacalcyonacea</taxon>
        <taxon>Plexauridae</taxon>
        <taxon>Paramuricea</taxon>
    </lineage>
</organism>
<dbReference type="Gene3D" id="1.10.600.10">
    <property type="entry name" value="Farnesyl Diphosphate Synthase"/>
    <property type="match status" value="1"/>
</dbReference>
<reference evidence="1" key="1">
    <citation type="submission" date="2020-04" db="EMBL/GenBank/DDBJ databases">
        <authorList>
            <person name="Alioto T."/>
            <person name="Alioto T."/>
            <person name="Gomez Garrido J."/>
        </authorList>
    </citation>
    <scope>NUCLEOTIDE SEQUENCE</scope>
    <source>
        <strain evidence="1">A484AB</strain>
    </source>
</reference>
<dbReference type="EMBL" id="CACRXK020012275">
    <property type="protein sequence ID" value="CAB4023028.1"/>
    <property type="molecule type" value="Genomic_DNA"/>
</dbReference>
<dbReference type="Proteomes" id="UP001152795">
    <property type="component" value="Unassembled WGS sequence"/>
</dbReference>
<protein>
    <submittedName>
        <fullName evidence="1">Uncharacterized protein</fullName>
    </submittedName>
</protein>
<proteinExistence type="predicted"/>
<sequence length="118" mass="13396">HQDAGFTFGKNLALLRQLFKDYQEINTELKTIPLINAVVIQNKRILPPDVLEKLLNTQIAVPERTRLKLQNAKTAEKIEDLANSYRNNALESLDCFPNSEAKTCLENLVKHLVVGQNK</sequence>
<gene>
    <name evidence="1" type="ORF">PACLA_8A087437</name>
</gene>
<name>A0A6S7KRI4_PARCT</name>
<keyword evidence="2" id="KW-1185">Reference proteome</keyword>
<evidence type="ECO:0000313" key="1">
    <source>
        <dbReference type="EMBL" id="CAB4023028.1"/>
    </source>
</evidence>